<dbReference type="Pfam" id="PF00172">
    <property type="entry name" value="Zn_clus"/>
    <property type="match status" value="1"/>
</dbReference>
<proteinExistence type="predicted"/>
<dbReference type="EMBL" id="RCSX01000003">
    <property type="protein sequence ID" value="KAF7937267.1"/>
    <property type="molecule type" value="Genomic_DNA"/>
</dbReference>
<gene>
    <name evidence="3" type="ORF">EAE98_001581</name>
</gene>
<protein>
    <recommendedName>
        <fullName evidence="2">Zn(2)-C6 fungal-type domain-containing protein</fullName>
    </recommendedName>
</protein>
<evidence type="ECO:0000313" key="3">
    <source>
        <dbReference type="EMBL" id="KAF7937267.1"/>
    </source>
</evidence>
<dbReference type="CDD" id="cd00067">
    <property type="entry name" value="GAL4"/>
    <property type="match status" value="1"/>
</dbReference>
<keyword evidence="1" id="KW-0539">Nucleus</keyword>
<evidence type="ECO:0000313" key="4">
    <source>
        <dbReference type="Proteomes" id="UP000783213"/>
    </source>
</evidence>
<dbReference type="Proteomes" id="UP000783213">
    <property type="component" value="Unassembled WGS sequence"/>
</dbReference>
<sequence length="522" mass="59631">MARRHGKLSKGCQTCRKRKIKLSCLCDEVMPACNQCLKAGWKCPQYGDSLERMFQYSDVRDFENSAHNEPLKSKERASCMIYGPLIFKSQPPPIILSKEISNTINDRAIDFFLSTHIFRDSGPVKGYYEYLFFHRNDPNLNHTLYTTITAVSLAAYAYAFKYPFLLQKATQSFGYALHLVNKALTSIEEATKYYTIISVALFNTFGVLTCQNLDTLMDCDRHISGATCMLKLRGLRQMETRHGLQLFLQMNSILLQSCIWHSFRVPDDLIELQKHAAGFLDANDPAWKLNDLIVELTTFRADIKDGILLESSSIIRAAIDLDIKFSSLASEMSRSPPWHYNSIPIVSTSGTIFGTRYHVYSDLWVTQIWNYFRTCRIFIYEEIGRQFKEGQFIHPIASMDYCLWFTTLQEMIDDICASLPQYYGDAPKVHTSSGISGSPDQNFITGPLSISVVPHIAGTYFLLWPLLNSGRMTISNLQRDWIIGRCRVLGDKTGIQQMFTLADVLEKREMFPVYESCLANNI</sequence>
<dbReference type="GeneID" id="62228355"/>
<keyword evidence="4" id="KW-1185">Reference proteome</keyword>
<dbReference type="SMART" id="SM00066">
    <property type="entry name" value="GAL4"/>
    <property type="match status" value="1"/>
</dbReference>
<evidence type="ECO:0000256" key="1">
    <source>
        <dbReference type="ARBA" id="ARBA00023242"/>
    </source>
</evidence>
<dbReference type="InterPro" id="IPR053175">
    <property type="entry name" value="DHMBA_Reg_Transcription_Factor"/>
</dbReference>
<feature type="domain" description="Zn(2)-C6 fungal-type" evidence="2">
    <location>
        <begin position="6"/>
        <end position="54"/>
    </location>
</feature>
<dbReference type="Gene3D" id="4.10.240.10">
    <property type="entry name" value="Zn(2)-C6 fungal-type DNA-binding domain"/>
    <property type="match status" value="1"/>
</dbReference>
<reference evidence="3 4" key="1">
    <citation type="journal article" date="2020" name="Genome Biol. Evol.">
        <title>Comparative genomics of Sclerotiniaceae.</title>
        <authorList>
            <person name="Valero Jimenez C.A."/>
            <person name="Steentjes M."/>
            <person name="Scholten O.E."/>
            <person name="Van Kan J.A.L."/>
        </authorList>
    </citation>
    <scope>NUCLEOTIDE SEQUENCE [LARGE SCALE GENOMIC DNA]</scope>
    <source>
        <strain evidence="3 4">B1</strain>
    </source>
</reference>
<dbReference type="InterPro" id="IPR036864">
    <property type="entry name" value="Zn2-C6_fun-type_DNA-bd_sf"/>
</dbReference>
<organism evidence="3 4">
    <name type="scientific">Botrytis deweyae</name>
    <dbReference type="NCBI Taxonomy" id="2478750"/>
    <lineage>
        <taxon>Eukaryota</taxon>
        <taxon>Fungi</taxon>
        <taxon>Dikarya</taxon>
        <taxon>Ascomycota</taxon>
        <taxon>Pezizomycotina</taxon>
        <taxon>Leotiomycetes</taxon>
        <taxon>Helotiales</taxon>
        <taxon>Sclerotiniaceae</taxon>
        <taxon>Botrytis</taxon>
    </lineage>
</organism>
<evidence type="ECO:0000259" key="2">
    <source>
        <dbReference type="SMART" id="SM00066"/>
    </source>
</evidence>
<dbReference type="RefSeq" id="XP_038814185.1">
    <property type="nucleotide sequence ID" value="XM_038949200.1"/>
</dbReference>
<dbReference type="SUPFAM" id="SSF57701">
    <property type="entry name" value="Zn2/Cys6 DNA-binding domain"/>
    <property type="match status" value="1"/>
</dbReference>
<dbReference type="InterPro" id="IPR001138">
    <property type="entry name" value="Zn2Cys6_DnaBD"/>
</dbReference>
<accession>A0ABQ7IY85</accession>
<comment type="caution">
    <text evidence="3">The sequence shown here is derived from an EMBL/GenBank/DDBJ whole genome shotgun (WGS) entry which is preliminary data.</text>
</comment>
<name>A0ABQ7IY85_9HELO</name>
<dbReference type="PANTHER" id="PTHR38791">
    <property type="entry name" value="ZN(II)2CYS6 TRANSCRIPTION FACTOR (EUROFUNG)-RELATED-RELATED"/>
    <property type="match status" value="1"/>
</dbReference>